<dbReference type="Proteomes" id="UP000535937">
    <property type="component" value="Unassembled WGS sequence"/>
</dbReference>
<dbReference type="InterPro" id="IPR028098">
    <property type="entry name" value="Glyco_trans_4-like_N"/>
</dbReference>
<feature type="domain" description="Glycosyl transferase family 1" evidence="1">
    <location>
        <begin position="195"/>
        <end position="359"/>
    </location>
</feature>
<sequence length="432" mass="47863">MNIVMLTNTFLPHVGGVARSVAAFSEEYRKRGHQVLIVAPEFPQTGSETDEDEQDVVRISAIQNFNGSDFSVALPFAGHLNEKLNEFRPDIVHSHHPFLLGMTALRIARSRQLPLVFTHHTLYERYTHYVPADSQALKRFVIELATRYANLAGLVFAPSLSIAKLLHERGVKTSIAEVPTGVQLENFRGGDGPRARARFGIPESALLLGHLGRLAPEKNLEFLAGAVAEFMQENTNAHFLIVGSGPITEQLTRQFAALGLANRLHMPGTLQGEAQRNAYAAMDAFVFASTSETQGMVLTEAMAAGVPVIALDANGTREVVRDGKNGRLLPRQHSSDFIGALQWLRDLPLPERRKLREQALRTAEDFSMESCAERALQLYRPLLERPWSLDDSLYAQWMRLRNLIGAQWEIIEGVTGAAGAAFTHTQTPSERQ</sequence>
<dbReference type="InterPro" id="IPR050194">
    <property type="entry name" value="Glycosyltransferase_grp1"/>
</dbReference>
<reference evidence="3 4" key="1">
    <citation type="submission" date="2020-08" db="EMBL/GenBank/DDBJ databases">
        <title>Genomic Encyclopedia of Type Strains, Phase III (KMG-III): the genomes of soil and plant-associated and newly described type strains.</title>
        <authorList>
            <person name="Whitman W."/>
        </authorList>
    </citation>
    <scope>NUCLEOTIDE SEQUENCE [LARGE SCALE GENOMIC DNA]</scope>
    <source>
        <strain evidence="3 4">CECT 8799</strain>
    </source>
</reference>
<accession>A0A7W4Z7X9</accession>
<evidence type="ECO:0000313" key="3">
    <source>
        <dbReference type="EMBL" id="MBB3059966.1"/>
    </source>
</evidence>
<evidence type="ECO:0000313" key="4">
    <source>
        <dbReference type="Proteomes" id="UP000535937"/>
    </source>
</evidence>
<dbReference type="AlphaFoldDB" id="A0A7W4Z7X9"/>
<dbReference type="SUPFAM" id="SSF53756">
    <property type="entry name" value="UDP-Glycosyltransferase/glycogen phosphorylase"/>
    <property type="match status" value="1"/>
</dbReference>
<name>A0A7W4Z7X9_9GAMM</name>
<dbReference type="EMBL" id="JACHWZ010000003">
    <property type="protein sequence ID" value="MBB3059966.1"/>
    <property type="molecule type" value="Genomic_DNA"/>
</dbReference>
<dbReference type="Gene3D" id="3.40.50.2000">
    <property type="entry name" value="Glycogen Phosphorylase B"/>
    <property type="match status" value="2"/>
</dbReference>
<dbReference type="GO" id="GO:0016757">
    <property type="term" value="F:glycosyltransferase activity"/>
    <property type="evidence" value="ECO:0007669"/>
    <property type="project" value="InterPro"/>
</dbReference>
<keyword evidence="4" id="KW-1185">Reference proteome</keyword>
<gene>
    <name evidence="3" type="ORF">FHS09_000779</name>
</gene>
<feature type="domain" description="Glycosyltransferase subfamily 4-like N-terminal" evidence="2">
    <location>
        <begin position="14"/>
        <end position="185"/>
    </location>
</feature>
<dbReference type="InterPro" id="IPR001296">
    <property type="entry name" value="Glyco_trans_1"/>
</dbReference>
<dbReference type="Pfam" id="PF13439">
    <property type="entry name" value="Glyco_transf_4"/>
    <property type="match status" value="1"/>
</dbReference>
<protein>
    <submittedName>
        <fullName evidence="3">Glycosyltransferase involved in cell wall biosynthesis</fullName>
    </submittedName>
</protein>
<dbReference type="PANTHER" id="PTHR45947">
    <property type="entry name" value="SULFOQUINOVOSYL TRANSFERASE SQD2"/>
    <property type="match status" value="1"/>
</dbReference>
<proteinExistence type="predicted"/>
<evidence type="ECO:0000259" key="2">
    <source>
        <dbReference type="Pfam" id="PF13439"/>
    </source>
</evidence>
<comment type="caution">
    <text evidence="3">The sequence shown here is derived from an EMBL/GenBank/DDBJ whole genome shotgun (WGS) entry which is preliminary data.</text>
</comment>
<keyword evidence="3" id="KW-0808">Transferase</keyword>
<dbReference type="PANTHER" id="PTHR45947:SF3">
    <property type="entry name" value="SULFOQUINOVOSYL TRANSFERASE SQD2"/>
    <property type="match status" value="1"/>
</dbReference>
<dbReference type="Pfam" id="PF00534">
    <property type="entry name" value="Glycos_transf_1"/>
    <property type="match status" value="1"/>
</dbReference>
<dbReference type="RefSeq" id="WP_183456875.1">
    <property type="nucleotide sequence ID" value="NZ_JACHWZ010000003.1"/>
</dbReference>
<evidence type="ECO:0000259" key="1">
    <source>
        <dbReference type="Pfam" id="PF00534"/>
    </source>
</evidence>
<organism evidence="3 4">
    <name type="scientific">Microbulbifer rhizosphaerae</name>
    <dbReference type="NCBI Taxonomy" id="1562603"/>
    <lineage>
        <taxon>Bacteria</taxon>
        <taxon>Pseudomonadati</taxon>
        <taxon>Pseudomonadota</taxon>
        <taxon>Gammaproteobacteria</taxon>
        <taxon>Cellvibrionales</taxon>
        <taxon>Microbulbiferaceae</taxon>
        <taxon>Microbulbifer</taxon>
    </lineage>
</organism>